<sequence>MGGCVSKGTWEPAPAPAVRPPKPNPPHSQGDAIEPFRRDGTADERDEGASSFSSVAKPEGEELPRSHSRNPQPHTSDPQSKAPRGSPSVPHTSSDIWAQDEPPHHSPGRGSGDHGSSGRKTPSHSEANDSGAIMPIRQCGPSMPVSWKMGDSVGSGSFGNVYLGLNNDTDNLCAFHLEGGEWRAIAVLIATAARLRVLFPCLGGAASSFLSKSVMQHCVSQAQHPYCAHFLEVGRLHVKNINI</sequence>
<comment type="caution">
    <text evidence="2">The sequence shown here is derived from an EMBL/GenBank/DDBJ whole genome shotgun (WGS) entry which is preliminary data.</text>
</comment>
<organism evidence="2 3">
    <name type="scientific">Dunaliella salina</name>
    <name type="common">Green alga</name>
    <name type="synonym">Protococcus salinus</name>
    <dbReference type="NCBI Taxonomy" id="3046"/>
    <lineage>
        <taxon>Eukaryota</taxon>
        <taxon>Viridiplantae</taxon>
        <taxon>Chlorophyta</taxon>
        <taxon>core chlorophytes</taxon>
        <taxon>Chlorophyceae</taxon>
        <taxon>CS clade</taxon>
        <taxon>Chlamydomonadales</taxon>
        <taxon>Dunaliellaceae</taxon>
        <taxon>Dunaliella</taxon>
    </lineage>
</organism>
<gene>
    <name evidence="2" type="ORF">DUNSADRAFT_14296</name>
</gene>
<evidence type="ECO:0000313" key="2">
    <source>
        <dbReference type="EMBL" id="KAF5841121.1"/>
    </source>
</evidence>
<feature type="compositionally biased region" description="Pro residues" evidence="1">
    <location>
        <begin position="13"/>
        <end position="26"/>
    </location>
</feature>
<dbReference type="EMBL" id="MU069494">
    <property type="protein sequence ID" value="KAF5841121.1"/>
    <property type="molecule type" value="Genomic_DNA"/>
</dbReference>
<keyword evidence="3" id="KW-1185">Reference proteome</keyword>
<reference evidence="2" key="1">
    <citation type="submission" date="2017-08" db="EMBL/GenBank/DDBJ databases">
        <authorList>
            <person name="Polle J.E."/>
            <person name="Barry K."/>
            <person name="Cushman J."/>
            <person name="Schmutz J."/>
            <person name="Tran D."/>
            <person name="Hathwaick L.T."/>
            <person name="Yim W.C."/>
            <person name="Jenkins J."/>
            <person name="Mckie-Krisberg Z.M."/>
            <person name="Prochnik S."/>
            <person name="Lindquist E."/>
            <person name="Dockter R.B."/>
            <person name="Adam C."/>
            <person name="Molina H."/>
            <person name="Bunkerborg J."/>
            <person name="Jin E."/>
            <person name="Buchheim M."/>
            <person name="Magnuson J."/>
        </authorList>
    </citation>
    <scope>NUCLEOTIDE SEQUENCE</scope>
    <source>
        <strain evidence="2">CCAP 19/18</strain>
    </source>
</reference>
<feature type="compositionally biased region" description="Polar residues" evidence="1">
    <location>
        <begin position="69"/>
        <end position="79"/>
    </location>
</feature>
<name>A0ABQ7H2N9_DUNSA</name>
<evidence type="ECO:0000313" key="3">
    <source>
        <dbReference type="Proteomes" id="UP000815325"/>
    </source>
</evidence>
<evidence type="ECO:0000256" key="1">
    <source>
        <dbReference type="SAM" id="MobiDB-lite"/>
    </source>
</evidence>
<dbReference type="Proteomes" id="UP000815325">
    <property type="component" value="Unassembled WGS sequence"/>
</dbReference>
<evidence type="ECO:0008006" key="4">
    <source>
        <dbReference type="Google" id="ProtNLM"/>
    </source>
</evidence>
<feature type="compositionally biased region" description="Basic and acidic residues" evidence="1">
    <location>
        <begin position="34"/>
        <end position="43"/>
    </location>
</feature>
<proteinExistence type="predicted"/>
<accession>A0ABQ7H2N9</accession>
<protein>
    <recommendedName>
        <fullName evidence="4">Non-specific serine/threonine protein kinase</fullName>
    </recommendedName>
</protein>
<feature type="region of interest" description="Disordered" evidence="1">
    <location>
        <begin position="1"/>
        <end position="137"/>
    </location>
</feature>